<name>A0A7J9ICU3_9ROSI</name>
<protein>
    <recommendedName>
        <fullName evidence="3">RNase H type-1 domain-containing protein</fullName>
    </recommendedName>
</protein>
<keyword evidence="2" id="KW-1185">Reference proteome</keyword>
<dbReference type="Proteomes" id="UP000593560">
    <property type="component" value="Unassembled WGS sequence"/>
</dbReference>
<accession>A0A7J9ICU3</accession>
<sequence length="153" mass="16979">MGYQKHTEGTWVHLFSDGAVERATGNASVRGVICDQAGNWILGYNRYLDSCTPFEAKLWGYQQGRRTGIGVTSIHPCGRRAIKEKDGRRPSHALLSANLLGAHSPHVATFTNKSQGDPPTNKTLPSGTSIPYIKAYWRQIHEHKNTLSFHLPL</sequence>
<comment type="caution">
    <text evidence="1">The sequence shown here is derived from an EMBL/GenBank/DDBJ whole genome shotgun (WGS) entry which is preliminary data.</text>
</comment>
<feature type="non-terminal residue" evidence="1">
    <location>
        <position position="1"/>
    </location>
</feature>
<evidence type="ECO:0000313" key="1">
    <source>
        <dbReference type="EMBL" id="MBA0819897.1"/>
    </source>
</evidence>
<reference evidence="1 2" key="1">
    <citation type="journal article" date="2019" name="Genome Biol. Evol.">
        <title>Insights into the evolution of the New World diploid cottons (Gossypium, subgenus Houzingenia) based on genome sequencing.</title>
        <authorList>
            <person name="Grover C.E."/>
            <person name="Arick M.A. 2nd"/>
            <person name="Thrash A."/>
            <person name="Conover J.L."/>
            <person name="Sanders W.S."/>
            <person name="Peterson D.G."/>
            <person name="Frelichowski J.E."/>
            <person name="Scheffler J.A."/>
            <person name="Scheffler B.E."/>
            <person name="Wendel J.F."/>
        </authorList>
    </citation>
    <scope>NUCLEOTIDE SEQUENCE [LARGE SCALE GENOMIC DNA]</scope>
    <source>
        <strain evidence="1">0</strain>
        <tissue evidence="1">Leaf</tissue>
    </source>
</reference>
<dbReference type="AlphaFoldDB" id="A0A7J9ICU3"/>
<evidence type="ECO:0008006" key="3">
    <source>
        <dbReference type="Google" id="ProtNLM"/>
    </source>
</evidence>
<evidence type="ECO:0000313" key="2">
    <source>
        <dbReference type="Proteomes" id="UP000593560"/>
    </source>
</evidence>
<gene>
    <name evidence="1" type="ORF">Gohar_025622</name>
</gene>
<dbReference type="OrthoDB" id="1002567at2759"/>
<dbReference type="EMBL" id="JABFAD010332095">
    <property type="protein sequence ID" value="MBA0819897.1"/>
    <property type="molecule type" value="Genomic_DNA"/>
</dbReference>
<proteinExistence type="predicted"/>
<organism evidence="1 2">
    <name type="scientific">Gossypium harknessii</name>
    <dbReference type="NCBI Taxonomy" id="34285"/>
    <lineage>
        <taxon>Eukaryota</taxon>
        <taxon>Viridiplantae</taxon>
        <taxon>Streptophyta</taxon>
        <taxon>Embryophyta</taxon>
        <taxon>Tracheophyta</taxon>
        <taxon>Spermatophyta</taxon>
        <taxon>Magnoliopsida</taxon>
        <taxon>eudicotyledons</taxon>
        <taxon>Gunneridae</taxon>
        <taxon>Pentapetalae</taxon>
        <taxon>rosids</taxon>
        <taxon>malvids</taxon>
        <taxon>Malvales</taxon>
        <taxon>Malvaceae</taxon>
        <taxon>Malvoideae</taxon>
        <taxon>Gossypium</taxon>
    </lineage>
</organism>